<evidence type="ECO:0008006" key="4">
    <source>
        <dbReference type="Google" id="ProtNLM"/>
    </source>
</evidence>
<organism evidence="2 3">
    <name type="scientific">Candidatus Magasanikbacteria bacterium GW2011_GWC2_34_16</name>
    <dbReference type="NCBI Taxonomy" id="1619045"/>
    <lineage>
        <taxon>Bacteria</taxon>
        <taxon>Candidatus Magasanikiibacteriota</taxon>
    </lineage>
</organism>
<dbReference type="Proteomes" id="UP000034927">
    <property type="component" value="Unassembled WGS sequence"/>
</dbReference>
<evidence type="ECO:0000313" key="3">
    <source>
        <dbReference type="Proteomes" id="UP000034927"/>
    </source>
</evidence>
<keyword evidence="1" id="KW-0812">Transmembrane</keyword>
<accession>A0A0G0ARL2</accession>
<evidence type="ECO:0000313" key="2">
    <source>
        <dbReference type="EMBL" id="KKP59539.1"/>
    </source>
</evidence>
<protein>
    <recommendedName>
        <fullName evidence="4">Fimbrial assembly family protein</fullName>
    </recommendedName>
</protein>
<keyword evidence="1" id="KW-0472">Membrane</keyword>
<dbReference type="AlphaFoldDB" id="A0A0G0ARL2"/>
<gene>
    <name evidence="2" type="ORF">UR53_C0001G0039</name>
</gene>
<comment type="caution">
    <text evidence="2">The sequence shown here is derived from an EMBL/GenBank/DDBJ whole genome shotgun (WGS) entry which is preliminary data.</text>
</comment>
<dbReference type="EMBL" id="LBPO01000001">
    <property type="protein sequence ID" value="KKP59539.1"/>
    <property type="molecule type" value="Genomic_DNA"/>
</dbReference>
<proteinExistence type="predicted"/>
<sequence length="184" mass="21074">MFNVTLNLIPPDKKNHLKNLVRFIFIREILEIIIFISAMLAISLLWSWMVLQDQFNNLANSAILVNRDYSKYNTEIRTINSAVKNISQSSQGYFPVSPKIADIIDTLPNDIKINSIEINRTQNKITIAGTALTREAFLNYQAVCQSIPWLEKVETPTSQLFQKENISFEIKANLKNFVALPKTK</sequence>
<reference evidence="2 3" key="1">
    <citation type="journal article" date="2015" name="Nature">
        <title>rRNA introns, odd ribosomes, and small enigmatic genomes across a large radiation of phyla.</title>
        <authorList>
            <person name="Brown C.T."/>
            <person name="Hug L.A."/>
            <person name="Thomas B.C."/>
            <person name="Sharon I."/>
            <person name="Castelle C.J."/>
            <person name="Singh A."/>
            <person name="Wilkins M.J."/>
            <person name="Williams K.H."/>
            <person name="Banfield J.F."/>
        </authorList>
    </citation>
    <scope>NUCLEOTIDE SEQUENCE [LARGE SCALE GENOMIC DNA]</scope>
</reference>
<name>A0A0G0ARL2_9BACT</name>
<feature type="transmembrane region" description="Helical" evidence="1">
    <location>
        <begin position="29"/>
        <end position="51"/>
    </location>
</feature>
<keyword evidence="1" id="KW-1133">Transmembrane helix</keyword>
<evidence type="ECO:0000256" key="1">
    <source>
        <dbReference type="SAM" id="Phobius"/>
    </source>
</evidence>